<dbReference type="PANTHER" id="PTHR33121">
    <property type="entry name" value="CYCLIC DI-GMP PHOSPHODIESTERASE PDEF"/>
    <property type="match status" value="1"/>
</dbReference>
<dbReference type="InterPro" id="IPR050706">
    <property type="entry name" value="Cyclic-di-GMP_PDE-like"/>
</dbReference>
<reference evidence="2 3" key="1">
    <citation type="submission" date="2024-04" db="EMBL/GenBank/DDBJ databases">
        <title>Two novel Raoultella species associated with bleeding cankers of broadleaf hosts, Raoultella scottia sp. nov. and Raoultella lignicola sp. nov.</title>
        <authorList>
            <person name="Brady C.L."/>
        </authorList>
    </citation>
    <scope>NUCLEOTIDE SEQUENCE [LARGE SCALE GENOMIC DNA]</scope>
    <source>
        <strain evidence="2 3">TW_WC1a.1</strain>
    </source>
</reference>
<organism evidence="2 3">
    <name type="scientific">Raoultella lignicola</name>
    <dbReference type="NCBI Taxonomy" id="3040939"/>
    <lineage>
        <taxon>Bacteria</taxon>
        <taxon>Pseudomonadati</taxon>
        <taxon>Pseudomonadota</taxon>
        <taxon>Gammaproteobacteria</taxon>
        <taxon>Enterobacterales</taxon>
        <taxon>Enterobacteriaceae</taxon>
        <taxon>Klebsiella/Raoultella group</taxon>
        <taxon>Raoultella</taxon>
    </lineage>
</organism>
<proteinExistence type="predicted"/>
<dbReference type="PANTHER" id="PTHR33121:SF70">
    <property type="entry name" value="SIGNALING PROTEIN YKOW"/>
    <property type="match status" value="1"/>
</dbReference>
<protein>
    <submittedName>
        <fullName evidence="2">EAL domain-containing protein</fullName>
    </submittedName>
</protein>
<keyword evidence="3" id="KW-1185">Reference proteome</keyword>
<dbReference type="InterPro" id="IPR001633">
    <property type="entry name" value="EAL_dom"/>
</dbReference>
<sequence>MFVTLPPDQALCGIRFQPIFSLREKQIQSWEVLSILHPELNHEHFFANQSEDFYLNVLCWQLQAVNKINNHKRYYFNVPARILCQQEWVGHIARFLRRGLVIEIQDPQGFISLSAADKKSFKRSLQCIRATGAEIWLDDLLPEYLPDVMSDLVLFDGIKIDKSLLSTSSYSQAILKKLIADCLTKVKSTLVEGIEHHQHFALTESAGCQFLQGFMWPEQRLKLRYTPVLNG</sequence>
<dbReference type="Gene3D" id="3.20.20.450">
    <property type="entry name" value="EAL domain"/>
    <property type="match status" value="1"/>
</dbReference>
<name>A0ABU9FAE3_9ENTR</name>
<gene>
    <name evidence="2" type="ORF">QFI96_016835</name>
</gene>
<evidence type="ECO:0000259" key="1">
    <source>
        <dbReference type="PROSITE" id="PS50883"/>
    </source>
</evidence>
<comment type="caution">
    <text evidence="2">The sequence shown here is derived from an EMBL/GenBank/DDBJ whole genome shotgun (WGS) entry which is preliminary data.</text>
</comment>
<dbReference type="EMBL" id="JARXNK020000104">
    <property type="protein sequence ID" value="MEL0553366.1"/>
    <property type="molecule type" value="Genomic_DNA"/>
</dbReference>
<dbReference type="InterPro" id="IPR035919">
    <property type="entry name" value="EAL_sf"/>
</dbReference>
<dbReference type="PROSITE" id="PS50883">
    <property type="entry name" value="EAL"/>
    <property type="match status" value="1"/>
</dbReference>
<evidence type="ECO:0000313" key="2">
    <source>
        <dbReference type="EMBL" id="MEL0553366.1"/>
    </source>
</evidence>
<dbReference type="Proteomes" id="UP001312893">
    <property type="component" value="Unassembled WGS sequence"/>
</dbReference>
<feature type="domain" description="EAL" evidence="1">
    <location>
        <begin position="1"/>
        <end position="231"/>
    </location>
</feature>
<evidence type="ECO:0000313" key="3">
    <source>
        <dbReference type="Proteomes" id="UP001312893"/>
    </source>
</evidence>
<dbReference type="SUPFAM" id="SSF141868">
    <property type="entry name" value="EAL domain-like"/>
    <property type="match status" value="1"/>
</dbReference>
<accession>A0ABU9FAE3</accession>
<dbReference type="SMART" id="SM00052">
    <property type="entry name" value="EAL"/>
    <property type="match status" value="1"/>
</dbReference>
<dbReference type="Pfam" id="PF00563">
    <property type="entry name" value="EAL"/>
    <property type="match status" value="1"/>
</dbReference>
<dbReference type="RefSeq" id="WP_154143838.1">
    <property type="nucleotide sequence ID" value="NZ_JARXNK020000104.1"/>
</dbReference>